<keyword evidence="2" id="KW-0812">Transmembrane</keyword>
<comment type="caution">
    <text evidence="3">The sequence shown here is derived from an EMBL/GenBank/DDBJ whole genome shotgun (WGS) entry which is preliminary data.</text>
</comment>
<dbReference type="RefSeq" id="WP_346030146.1">
    <property type="nucleotide sequence ID" value="NZ_BAAANV010000035.1"/>
</dbReference>
<organism evidence="3 4">
    <name type="scientific">Dermacoccus barathri</name>
    <dbReference type="NCBI Taxonomy" id="322601"/>
    <lineage>
        <taxon>Bacteria</taxon>
        <taxon>Bacillati</taxon>
        <taxon>Actinomycetota</taxon>
        <taxon>Actinomycetes</taxon>
        <taxon>Micrococcales</taxon>
        <taxon>Dermacoccaceae</taxon>
        <taxon>Dermacoccus</taxon>
    </lineage>
</organism>
<keyword evidence="4" id="KW-1185">Reference proteome</keyword>
<dbReference type="Proteomes" id="UP001501288">
    <property type="component" value="Unassembled WGS sequence"/>
</dbReference>
<keyword evidence="2" id="KW-0472">Membrane</keyword>
<keyword evidence="2" id="KW-1133">Transmembrane helix</keyword>
<evidence type="ECO:0008006" key="5">
    <source>
        <dbReference type="Google" id="ProtNLM"/>
    </source>
</evidence>
<evidence type="ECO:0000256" key="2">
    <source>
        <dbReference type="SAM" id="Phobius"/>
    </source>
</evidence>
<protein>
    <recommendedName>
        <fullName evidence="5">Trp biosynthesis-associated membrane protein</fullName>
    </recommendedName>
</protein>
<feature type="transmembrane region" description="Helical" evidence="2">
    <location>
        <begin position="128"/>
        <end position="151"/>
    </location>
</feature>
<feature type="transmembrane region" description="Helical" evidence="2">
    <location>
        <begin position="52"/>
        <end position="73"/>
    </location>
</feature>
<sequence length="191" mass="20016">MRDISSKRSVILLSLIAGVLALIASGRAWINGTLNDGVLSTNAVDVTGNQAIPGYFGIALVACAGLLAGATAGRIARWPAGVISLLGSIAMVALTLRTLLDPASAVKSRMSSVTGHTGEAVARGEFTVWFWVAVFAALLALLSSVLGLLGLRRWHGLSSRYEAPVDGEAPKRSEESDWDLMSRGVDPTDRT</sequence>
<proteinExistence type="predicted"/>
<name>A0ABN2BLK8_9MICO</name>
<accession>A0ABN2BLK8</accession>
<evidence type="ECO:0000313" key="3">
    <source>
        <dbReference type="EMBL" id="GAA1541912.1"/>
    </source>
</evidence>
<feature type="transmembrane region" description="Helical" evidence="2">
    <location>
        <begin position="80"/>
        <end position="100"/>
    </location>
</feature>
<evidence type="ECO:0000313" key="4">
    <source>
        <dbReference type="Proteomes" id="UP001501288"/>
    </source>
</evidence>
<gene>
    <name evidence="3" type="ORF">GCM10009762_14260</name>
</gene>
<dbReference type="InterPro" id="IPR019051">
    <property type="entry name" value="Trp_biosyn_TM_oprn/chp"/>
</dbReference>
<dbReference type="EMBL" id="BAAANV010000035">
    <property type="protein sequence ID" value="GAA1541912.1"/>
    <property type="molecule type" value="Genomic_DNA"/>
</dbReference>
<feature type="region of interest" description="Disordered" evidence="1">
    <location>
        <begin position="163"/>
        <end position="191"/>
    </location>
</feature>
<evidence type="ECO:0000256" key="1">
    <source>
        <dbReference type="SAM" id="MobiDB-lite"/>
    </source>
</evidence>
<dbReference type="Pfam" id="PF09534">
    <property type="entry name" value="Trp_oprn_chp"/>
    <property type="match status" value="1"/>
</dbReference>
<reference evidence="3 4" key="1">
    <citation type="journal article" date="2019" name="Int. J. Syst. Evol. Microbiol.">
        <title>The Global Catalogue of Microorganisms (GCM) 10K type strain sequencing project: providing services to taxonomists for standard genome sequencing and annotation.</title>
        <authorList>
            <consortium name="The Broad Institute Genomics Platform"/>
            <consortium name="The Broad Institute Genome Sequencing Center for Infectious Disease"/>
            <person name="Wu L."/>
            <person name="Ma J."/>
        </authorList>
    </citation>
    <scope>NUCLEOTIDE SEQUENCE [LARGE SCALE GENOMIC DNA]</scope>
    <source>
        <strain evidence="3 4">JCM 14588</strain>
    </source>
</reference>